<feature type="region of interest" description="Disordered" evidence="1">
    <location>
        <begin position="99"/>
        <end position="144"/>
    </location>
</feature>
<feature type="compositionally biased region" description="Basic and acidic residues" evidence="1">
    <location>
        <begin position="74"/>
        <end position="83"/>
    </location>
</feature>
<organism evidence="2">
    <name type="scientific">Timema cristinae</name>
    <name type="common">Walking stick</name>
    <dbReference type="NCBI Taxonomy" id="61476"/>
    <lineage>
        <taxon>Eukaryota</taxon>
        <taxon>Metazoa</taxon>
        <taxon>Ecdysozoa</taxon>
        <taxon>Arthropoda</taxon>
        <taxon>Hexapoda</taxon>
        <taxon>Insecta</taxon>
        <taxon>Pterygota</taxon>
        <taxon>Neoptera</taxon>
        <taxon>Polyneoptera</taxon>
        <taxon>Phasmatodea</taxon>
        <taxon>Timematodea</taxon>
        <taxon>Timematoidea</taxon>
        <taxon>Timematidae</taxon>
        <taxon>Timema</taxon>
    </lineage>
</organism>
<evidence type="ECO:0000256" key="1">
    <source>
        <dbReference type="SAM" id="MobiDB-lite"/>
    </source>
</evidence>
<dbReference type="EMBL" id="OC321893">
    <property type="protein sequence ID" value="CAD7410867.1"/>
    <property type="molecule type" value="Genomic_DNA"/>
</dbReference>
<accession>A0A7R9DA10</accession>
<sequence length="144" mass="16210">MWAVHASHDWPVVARSPSISLNIGNKGSKKQGKALKIPVKSRSIEEANEQVKNLETQEEEQRVDNCDENISEPETPRVNKGKETYGYFPDVRVDEEEMADTTGPLHHAGGSEEAWWSEKRSMRRSGGWRSGSARGRNGMEEESE</sequence>
<proteinExistence type="predicted"/>
<evidence type="ECO:0000313" key="2">
    <source>
        <dbReference type="EMBL" id="CAD7410867.1"/>
    </source>
</evidence>
<protein>
    <submittedName>
        <fullName evidence="2">Uncharacterized protein</fullName>
    </submittedName>
</protein>
<name>A0A7R9DA10_TIMCR</name>
<feature type="region of interest" description="Disordered" evidence="1">
    <location>
        <begin position="46"/>
        <end position="84"/>
    </location>
</feature>
<dbReference type="AlphaFoldDB" id="A0A7R9DA10"/>
<reference evidence="2" key="1">
    <citation type="submission" date="2020-11" db="EMBL/GenBank/DDBJ databases">
        <authorList>
            <person name="Tran Van P."/>
        </authorList>
    </citation>
    <scope>NUCLEOTIDE SEQUENCE</scope>
</reference>
<feature type="compositionally biased region" description="Low complexity" evidence="1">
    <location>
        <begin position="124"/>
        <end position="136"/>
    </location>
</feature>
<gene>
    <name evidence="2" type="ORF">TCEB3V08_LOCUS10683</name>
</gene>